<gene>
    <name evidence="13" type="ORF">HAD_09485</name>
</gene>
<comment type="pathway">
    <text evidence="1">Polyol metabolism; glycerol degradation via glycerol kinase pathway; sn-glycerol 3-phosphate from glycerol: step 1/1.</text>
</comment>
<dbReference type="PIRSF" id="PIRSF000538">
    <property type="entry name" value="GlpK"/>
    <property type="match status" value="1"/>
</dbReference>
<dbReference type="NCBIfam" id="TIGR01311">
    <property type="entry name" value="glycerol_kin"/>
    <property type="match status" value="1"/>
</dbReference>
<name>A0A069E718_9PROT</name>
<dbReference type="PANTHER" id="PTHR10196">
    <property type="entry name" value="SUGAR KINASE"/>
    <property type="match status" value="1"/>
</dbReference>
<keyword evidence="6 13" id="KW-0418">Kinase</keyword>
<evidence type="ECO:0000313" key="13">
    <source>
        <dbReference type="EMBL" id="KCZ85908.1"/>
    </source>
</evidence>
<dbReference type="InterPro" id="IPR000577">
    <property type="entry name" value="Carb_kinase_FGGY"/>
</dbReference>
<keyword evidence="4" id="KW-0808">Transferase</keyword>
<dbReference type="GO" id="GO:0005829">
    <property type="term" value="C:cytosol"/>
    <property type="evidence" value="ECO:0007669"/>
    <property type="project" value="TreeGrafter"/>
</dbReference>
<evidence type="ECO:0000256" key="5">
    <source>
        <dbReference type="ARBA" id="ARBA00022741"/>
    </source>
</evidence>
<comment type="caution">
    <text evidence="13">The sequence shown here is derived from an EMBL/GenBank/DDBJ whole genome shotgun (WGS) entry which is preliminary data.</text>
</comment>
<dbReference type="FunFam" id="3.30.420.40:FF:000008">
    <property type="entry name" value="Glycerol kinase"/>
    <property type="match status" value="1"/>
</dbReference>
<dbReference type="InterPro" id="IPR043129">
    <property type="entry name" value="ATPase_NBD"/>
</dbReference>
<dbReference type="EC" id="2.7.1.30" evidence="3"/>
<comment type="similarity">
    <text evidence="2">Belongs to the FGGY kinase family.</text>
</comment>
<organism evidence="13 14">
    <name type="scientific">Hyphomonas adhaerens MHS-3</name>
    <dbReference type="NCBI Taxonomy" id="1280949"/>
    <lineage>
        <taxon>Bacteria</taxon>
        <taxon>Pseudomonadati</taxon>
        <taxon>Pseudomonadota</taxon>
        <taxon>Alphaproteobacteria</taxon>
        <taxon>Hyphomonadales</taxon>
        <taxon>Hyphomonadaceae</taxon>
        <taxon>Hyphomonas</taxon>
    </lineage>
</organism>
<dbReference type="AlphaFoldDB" id="A0A069E718"/>
<dbReference type="FunFam" id="3.30.420.40:FF:000007">
    <property type="entry name" value="Glycerol kinase"/>
    <property type="match status" value="1"/>
</dbReference>
<dbReference type="GO" id="GO:0005524">
    <property type="term" value="F:ATP binding"/>
    <property type="evidence" value="ECO:0007669"/>
    <property type="project" value="UniProtKB-KW"/>
</dbReference>
<accession>A0A069E718</accession>
<dbReference type="STRING" id="1280949.HAD_09485"/>
<dbReference type="NCBIfam" id="NF000756">
    <property type="entry name" value="PRK00047.1"/>
    <property type="match status" value="1"/>
</dbReference>
<dbReference type="GO" id="GO:0019563">
    <property type="term" value="P:glycerol catabolic process"/>
    <property type="evidence" value="ECO:0007669"/>
    <property type="project" value="TreeGrafter"/>
</dbReference>
<dbReference type="PATRIC" id="fig|1280949.3.peg.1937"/>
<keyword evidence="5" id="KW-0547">Nucleotide-binding</keyword>
<evidence type="ECO:0000256" key="7">
    <source>
        <dbReference type="ARBA" id="ARBA00022798"/>
    </source>
</evidence>
<dbReference type="RefSeq" id="WP_035570724.1">
    <property type="nucleotide sequence ID" value="NZ_ARYH01000001.1"/>
</dbReference>
<evidence type="ECO:0000256" key="4">
    <source>
        <dbReference type="ARBA" id="ARBA00022679"/>
    </source>
</evidence>
<dbReference type="GO" id="GO:0006072">
    <property type="term" value="P:glycerol-3-phosphate metabolic process"/>
    <property type="evidence" value="ECO:0007669"/>
    <property type="project" value="InterPro"/>
</dbReference>
<proteinExistence type="inferred from homology"/>
<keyword evidence="14" id="KW-1185">Reference proteome</keyword>
<dbReference type="PANTHER" id="PTHR10196:SF78">
    <property type="entry name" value="GLYCEROL KINASE"/>
    <property type="match status" value="1"/>
</dbReference>
<keyword evidence="7" id="KW-0319">Glycerol metabolism</keyword>
<dbReference type="CDD" id="cd07786">
    <property type="entry name" value="FGGY_EcGK_like"/>
    <property type="match status" value="1"/>
</dbReference>
<dbReference type="Gene3D" id="3.30.420.40">
    <property type="match status" value="2"/>
</dbReference>
<protein>
    <recommendedName>
        <fullName evidence="3">glycerol kinase</fullName>
        <ecNumber evidence="3">2.7.1.30</ecNumber>
    </recommendedName>
    <alternativeName>
        <fullName evidence="9">ATP:glycerol 3-phosphotransferase</fullName>
    </alternativeName>
</protein>
<evidence type="ECO:0000259" key="11">
    <source>
        <dbReference type="Pfam" id="PF00370"/>
    </source>
</evidence>
<dbReference type="InterPro" id="IPR018484">
    <property type="entry name" value="FGGY_N"/>
</dbReference>
<dbReference type="eggNOG" id="COG0554">
    <property type="taxonomic scope" value="Bacteria"/>
</dbReference>
<dbReference type="SUPFAM" id="SSF53067">
    <property type="entry name" value="Actin-like ATPase domain"/>
    <property type="match status" value="2"/>
</dbReference>
<sequence length="493" mass="52514">MADGILVIDEGTTSTRAIVFDRDFNQVSLSQQEVPLAYPADGWVEQDGETIWEKTVEVCRAALSEAGGIDRVAGIGITNQRETTLVWDRKTGKPLAPAIIWQDRRTASACDALKAAGHEMAVQAETGLLIDPYFSGTKIAWILDAVEGARDRAEAGELAFGTVETFLIWHLTAGRVHATDVSNASRTLLYRLGLGDQGGWSEVMCNLFRVPMSMLPEVKPNAADFGICDEGLFGNALPILSAAGDQQSALVGQGCLSPGMAKITYGTGAFLVANSGTEKPDSKHRLLGTVGYETAEGGAMALEGSIFNAGTVVKWLRDDLGLISDAAESEAMAGALPGNGGVYIVPAFTGLGAPHWNADARGTISGITRATTAAHLVRAGLEAVAYQTRDLLDAFEADGVEIRELRVDGGMVANDWLMQFLADICARPVVRPDYREMTALGAAALAAMQLGWVDAAGWQARDVQGTRFEPQMDDKQRTALLKGWSAALRRTLA</sequence>
<keyword evidence="8" id="KW-0067">ATP-binding</keyword>
<dbReference type="Proteomes" id="UP000027446">
    <property type="component" value="Unassembled WGS sequence"/>
</dbReference>
<comment type="catalytic activity">
    <reaction evidence="10">
        <text>glycerol + ATP = sn-glycerol 3-phosphate + ADP + H(+)</text>
        <dbReference type="Rhea" id="RHEA:21644"/>
        <dbReference type="ChEBI" id="CHEBI:15378"/>
        <dbReference type="ChEBI" id="CHEBI:17754"/>
        <dbReference type="ChEBI" id="CHEBI:30616"/>
        <dbReference type="ChEBI" id="CHEBI:57597"/>
        <dbReference type="ChEBI" id="CHEBI:456216"/>
        <dbReference type="EC" id="2.7.1.30"/>
    </reaction>
</comment>
<evidence type="ECO:0000259" key="12">
    <source>
        <dbReference type="Pfam" id="PF02782"/>
    </source>
</evidence>
<evidence type="ECO:0000256" key="1">
    <source>
        <dbReference type="ARBA" id="ARBA00005190"/>
    </source>
</evidence>
<reference evidence="13 14" key="1">
    <citation type="journal article" date="2014" name="Antonie Van Leeuwenhoek">
        <title>Hyphomonas beringensis sp. nov. and Hyphomonas chukchiensis sp. nov., isolated from surface seawater of the Bering Sea and Chukchi Sea.</title>
        <authorList>
            <person name="Li C."/>
            <person name="Lai Q."/>
            <person name="Li G."/>
            <person name="Dong C."/>
            <person name="Wang J."/>
            <person name="Liao Y."/>
            <person name="Shao Z."/>
        </authorList>
    </citation>
    <scope>NUCLEOTIDE SEQUENCE [LARGE SCALE GENOMIC DNA]</scope>
    <source>
        <strain evidence="13 14">MHS-3</strain>
    </source>
</reference>
<dbReference type="InterPro" id="IPR005999">
    <property type="entry name" value="Glycerol_kin"/>
</dbReference>
<evidence type="ECO:0000256" key="6">
    <source>
        <dbReference type="ARBA" id="ARBA00022777"/>
    </source>
</evidence>
<dbReference type="Pfam" id="PF02782">
    <property type="entry name" value="FGGY_C"/>
    <property type="match status" value="1"/>
</dbReference>
<evidence type="ECO:0000256" key="9">
    <source>
        <dbReference type="ARBA" id="ARBA00043149"/>
    </source>
</evidence>
<feature type="domain" description="Carbohydrate kinase FGGY C-terminal" evidence="12">
    <location>
        <begin position="261"/>
        <end position="449"/>
    </location>
</feature>
<feature type="domain" description="Carbohydrate kinase FGGY N-terminal" evidence="11">
    <location>
        <begin position="5"/>
        <end position="252"/>
    </location>
</feature>
<dbReference type="Pfam" id="PF00370">
    <property type="entry name" value="FGGY_N"/>
    <property type="match status" value="1"/>
</dbReference>
<dbReference type="InterPro" id="IPR018485">
    <property type="entry name" value="FGGY_C"/>
</dbReference>
<dbReference type="EMBL" id="ARYH01000001">
    <property type="protein sequence ID" value="KCZ85908.1"/>
    <property type="molecule type" value="Genomic_DNA"/>
</dbReference>
<dbReference type="OrthoDB" id="9805576at2"/>
<evidence type="ECO:0000256" key="8">
    <source>
        <dbReference type="ARBA" id="ARBA00022840"/>
    </source>
</evidence>
<evidence type="ECO:0000256" key="2">
    <source>
        <dbReference type="ARBA" id="ARBA00009156"/>
    </source>
</evidence>
<dbReference type="GO" id="GO:0004370">
    <property type="term" value="F:glycerol kinase activity"/>
    <property type="evidence" value="ECO:0007669"/>
    <property type="project" value="UniProtKB-EC"/>
</dbReference>
<evidence type="ECO:0000256" key="3">
    <source>
        <dbReference type="ARBA" id="ARBA00012099"/>
    </source>
</evidence>
<evidence type="ECO:0000256" key="10">
    <source>
        <dbReference type="ARBA" id="ARBA00052101"/>
    </source>
</evidence>
<evidence type="ECO:0000313" key="14">
    <source>
        <dbReference type="Proteomes" id="UP000027446"/>
    </source>
</evidence>